<sequence>EPPHWRLDDARGDSQETTKKRLPLPAVLYRHSRLAKFDVSLHALNAVSTRTLSILPMLWYMSGVGGTKPLSSEEGSKHGYLALHRRADAKQDMQSSTTGKTGTSTWNLMPRPLVLTRDGRRRRSKAMQLSSQAEAVPSTRLFLFGRATF</sequence>
<evidence type="ECO:0000313" key="3">
    <source>
        <dbReference type="Proteomes" id="UP000434172"/>
    </source>
</evidence>
<comment type="caution">
    <text evidence="2">The sequence shown here is derived from an EMBL/GenBank/DDBJ whole genome shotgun (WGS) entry which is preliminary data.</text>
</comment>
<dbReference type="EMBL" id="WOWK01000001">
    <property type="protein sequence ID" value="KAF0332573.1"/>
    <property type="molecule type" value="Genomic_DNA"/>
</dbReference>
<dbReference type="Proteomes" id="UP000434172">
    <property type="component" value="Unassembled WGS sequence"/>
</dbReference>
<feature type="non-terminal residue" evidence="2">
    <location>
        <position position="149"/>
    </location>
</feature>
<organism evidence="2 3">
    <name type="scientific">Colletotrichum asianum</name>
    <dbReference type="NCBI Taxonomy" id="702518"/>
    <lineage>
        <taxon>Eukaryota</taxon>
        <taxon>Fungi</taxon>
        <taxon>Dikarya</taxon>
        <taxon>Ascomycota</taxon>
        <taxon>Pezizomycotina</taxon>
        <taxon>Sordariomycetes</taxon>
        <taxon>Hypocreomycetidae</taxon>
        <taxon>Glomerellales</taxon>
        <taxon>Glomerellaceae</taxon>
        <taxon>Colletotrichum</taxon>
        <taxon>Colletotrichum gloeosporioides species complex</taxon>
    </lineage>
</organism>
<evidence type="ECO:0000256" key="1">
    <source>
        <dbReference type="SAM" id="MobiDB-lite"/>
    </source>
</evidence>
<feature type="compositionally biased region" description="Low complexity" evidence="1">
    <location>
        <begin position="95"/>
        <end position="105"/>
    </location>
</feature>
<protein>
    <submittedName>
        <fullName evidence="2">Uncharacterized protein</fullName>
    </submittedName>
</protein>
<evidence type="ECO:0000313" key="2">
    <source>
        <dbReference type="EMBL" id="KAF0332573.1"/>
    </source>
</evidence>
<name>A0A8H3ZUL6_9PEZI</name>
<dbReference type="AlphaFoldDB" id="A0A8H3ZUL6"/>
<accession>A0A8H3ZUL6</accession>
<reference evidence="2 3" key="1">
    <citation type="submission" date="2019-12" db="EMBL/GenBank/DDBJ databases">
        <title>A genome sequence resource for the geographically widespread anthracnose pathogen Colletotrichum asianum.</title>
        <authorList>
            <person name="Meng Y."/>
        </authorList>
    </citation>
    <scope>NUCLEOTIDE SEQUENCE [LARGE SCALE GENOMIC DNA]</scope>
    <source>
        <strain evidence="2 3">ICMP 18580</strain>
    </source>
</reference>
<keyword evidence="3" id="KW-1185">Reference proteome</keyword>
<feature type="region of interest" description="Disordered" evidence="1">
    <location>
        <begin position="87"/>
        <end position="107"/>
    </location>
</feature>
<proteinExistence type="predicted"/>
<gene>
    <name evidence="2" type="ORF">GQ607_000589</name>
</gene>